<proteinExistence type="predicted"/>
<dbReference type="Proteomes" id="UP000325372">
    <property type="component" value="Unassembled WGS sequence"/>
</dbReference>
<evidence type="ECO:0000256" key="5">
    <source>
        <dbReference type="SAM" id="Phobius"/>
    </source>
</evidence>
<comment type="caution">
    <text evidence="6">The sequence shown here is derived from an EMBL/GenBank/DDBJ whole genome shotgun (WGS) entry which is preliminary data.</text>
</comment>
<evidence type="ECO:0000313" key="7">
    <source>
        <dbReference type="Proteomes" id="UP000325372"/>
    </source>
</evidence>
<evidence type="ECO:0000256" key="4">
    <source>
        <dbReference type="ARBA" id="ARBA00023136"/>
    </source>
</evidence>
<dbReference type="GO" id="GO:0005384">
    <property type="term" value="F:manganese ion transmembrane transporter activity"/>
    <property type="evidence" value="ECO:0007669"/>
    <property type="project" value="InterPro"/>
</dbReference>
<name>A0A5N0T733_9GAMM</name>
<feature type="transmembrane region" description="Helical" evidence="5">
    <location>
        <begin position="185"/>
        <end position="204"/>
    </location>
</feature>
<keyword evidence="4 5" id="KW-0472">Membrane</keyword>
<organism evidence="6 7">
    <name type="scientific">Marinihelvus fidelis</name>
    <dbReference type="NCBI Taxonomy" id="2613842"/>
    <lineage>
        <taxon>Bacteria</taxon>
        <taxon>Pseudomonadati</taxon>
        <taxon>Pseudomonadota</taxon>
        <taxon>Gammaproteobacteria</taxon>
        <taxon>Chromatiales</taxon>
        <taxon>Wenzhouxiangellaceae</taxon>
        <taxon>Marinihelvus</taxon>
    </lineage>
</organism>
<accession>A0A5N0T733</accession>
<keyword evidence="3 5" id="KW-1133">Transmembrane helix</keyword>
<evidence type="ECO:0000256" key="3">
    <source>
        <dbReference type="ARBA" id="ARBA00022989"/>
    </source>
</evidence>
<evidence type="ECO:0000256" key="2">
    <source>
        <dbReference type="ARBA" id="ARBA00022692"/>
    </source>
</evidence>
<dbReference type="GO" id="GO:0012505">
    <property type="term" value="C:endomembrane system"/>
    <property type="evidence" value="ECO:0007669"/>
    <property type="project" value="UniProtKB-SubCell"/>
</dbReference>
<dbReference type="InterPro" id="IPR008217">
    <property type="entry name" value="Ccc1_fam"/>
</dbReference>
<evidence type="ECO:0000313" key="6">
    <source>
        <dbReference type="EMBL" id="KAA9130294.1"/>
    </source>
</evidence>
<comment type="subcellular location">
    <subcellularLocation>
        <location evidence="1">Endomembrane system</location>
        <topology evidence="1">Multi-pass membrane protein</topology>
    </subcellularLocation>
</comment>
<gene>
    <name evidence="6" type="ORF">F3N42_13225</name>
</gene>
<dbReference type="RefSeq" id="WP_150864959.1">
    <property type="nucleotide sequence ID" value="NZ_VYXP01000008.1"/>
</dbReference>
<evidence type="ECO:0000256" key="1">
    <source>
        <dbReference type="ARBA" id="ARBA00004127"/>
    </source>
</evidence>
<reference evidence="6 7" key="1">
    <citation type="submission" date="2019-09" db="EMBL/GenBank/DDBJ databases">
        <title>Wenzhouxiangella sp. Genome sequencing and assembly.</title>
        <authorList>
            <person name="Zhang R."/>
        </authorList>
    </citation>
    <scope>NUCLEOTIDE SEQUENCE [LARGE SCALE GENOMIC DNA]</scope>
    <source>
        <strain evidence="6 7">W260</strain>
    </source>
</reference>
<dbReference type="EMBL" id="VYXP01000008">
    <property type="protein sequence ID" value="KAA9130294.1"/>
    <property type="molecule type" value="Genomic_DNA"/>
</dbReference>
<dbReference type="GO" id="GO:0030026">
    <property type="term" value="P:intracellular manganese ion homeostasis"/>
    <property type="evidence" value="ECO:0007669"/>
    <property type="project" value="InterPro"/>
</dbReference>
<feature type="transmembrane region" description="Helical" evidence="5">
    <location>
        <begin position="41"/>
        <end position="63"/>
    </location>
</feature>
<evidence type="ECO:0008006" key="8">
    <source>
        <dbReference type="Google" id="ProtNLM"/>
    </source>
</evidence>
<feature type="transmembrane region" description="Helical" evidence="5">
    <location>
        <begin position="216"/>
        <end position="236"/>
    </location>
</feature>
<protein>
    <recommendedName>
        <fullName evidence="8">VIT family protein</fullName>
    </recommendedName>
</protein>
<dbReference type="Pfam" id="PF01988">
    <property type="entry name" value="VIT1"/>
    <property type="match status" value="1"/>
</dbReference>
<dbReference type="AlphaFoldDB" id="A0A5N0T733"/>
<keyword evidence="7" id="KW-1185">Reference proteome</keyword>
<keyword evidence="2 5" id="KW-0812">Transmembrane</keyword>
<dbReference type="PANTHER" id="PTHR31851">
    <property type="entry name" value="FE(2+)/MN(2+) TRANSPORTER PCL1"/>
    <property type="match status" value="1"/>
</dbReference>
<feature type="transmembrane region" description="Helical" evidence="5">
    <location>
        <begin position="158"/>
        <end position="179"/>
    </location>
</feature>
<sequence>MLKQDHSHEPGAIRERLAAGPETNYVQEWVYGGIDGVVTTFAIVAGVTGASLSPFIVVILGLANLVGDGFSMAAGAYSGARTRADNRERLRRVEESHVDADPEGEREEVRQIFAAKGYEGRDLDKVVDGITANREAWIDVMLQEEYAAGPDGKTPLRVGLHTFVSFVLFGAAPLLPYLFRFADAFHWALAFSSLTFFAIGSLKSRWSVHSWWRQGLQTLGIGLVAAGIAFGIGYALRGIGG</sequence>